<feature type="chain" id="PRO_5022695495" evidence="1">
    <location>
        <begin position="23"/>
        <end position="415"/>
    </location>
</feature>
<dbReference type="STRING" id="230819.A0A5C3KHC2"/>
<accession>A0A5C3KHC2</accession>
<dbReference type="SMART" id="SM00148">
    <property type="entry name" value="PLCXc"/>
    <property type="match status" value="1"/>
</dbReference>
<dbReference type="AlphaFoldDB" id="A0A5C3KHC2"/>
<dbReference type="PANTHER" id="PTHR13593">
    <property type="match status" value="1"/>
</dbReference>
<dbReference type="Proteomes" id="UP000307440">
    <property type="component" value="Unassembled WGS sequence"/>
</dbReference>
<dbReference type="Gene3D" id="3.20.20.190">
    <property type="entry name" value="Phosphatidylinositol (PI) phosphodiesterase"/>
    <property type="match status" value="1"/>
</dbReference>
<dbReference type="PANTHER" id="PTHR13593:SF116">
    <property type="entry name" value="PLC-LIKE PHOSPHODIESTERASE"/>
    <property type="match status" value="1"/>
</dbReference>
<evidence type="ECO:0000256" key="1">
    <source>
        <dbReference type="SAM" id="SignalP"/>
    </source>
</evidence>
<gene>
    <name evidence="3" type="ORF">FA15DRAFT_659765</name>
</gene>
<proteinExistence type="predicted"/>
<dbReference type="InterPro" id="IPR017946">
    <property type="entry name" value="PLC-like_Pdiesterase_TIM-brl"/>
</dbReference>
<dbReference type="EMBL" id="ML210333">
    <property type="protein sequence ID" value="TFK19599.1"/>
    <property type="molecule type" value="Genomic_DNA"/>
</dbReference>
<dbReference type="OrthoDB" id="1046782at2759"/>
<dbReference type="GO" id="GO:0008081">
    <property type="term" value="F:phosphoric diester hydrolase activity"/>
    <property type="evidence" value="ECO:0007669"/>
    <property type="project" value="InterPro"/>
</dbReference>
<evidence type="ECO:0000313" key="3">
    <source>
        <dbReference type="EMBL" id="TFK19599.1"/>
    </source>
</evidence>
<feature type="domain" description="Phosphatidylinositol-specific phospholipase C X" evidence="2">
    <location>
        <begin position="84"/>
        <end position="256"/>
    </location>
</feature>
<feature type="signal peptide" evidence="1">
    <location>
        <begin position="1"/>
        <end position="22"/>
    </location>
</feature>
<evidence type="ECO:0000313" key="4">
    <source>
        <dbReference type="Proteomes" id="UP000307440"/>
    </source>
</evidence>
<reference evidence="3 4" key="1">
    <citation type="journal article" date="2019" name="Nat. Ecol. Evol.">
        <title>Megaphylogeny resolves global patterns of mushroom evolution.</title>
        <authorList>
            <person name="Varga T."/>
            <person name="Krizsan K."/>
            <person name="Foldi C."/>
            <person name="Dima B."/>
            <person name="Sanchez-Garcia M."/>
            <person name="Sanchez-Ramirez S."/>
            <person name="Szollosi G.J."/>
            <person name="Szarkandi J.G."/>
            <person name="Papp V."/>
            <person name="Albert L."/>
            <person name="Andreopoulos W."/>
            <person name="Angelini C."/>
            <person name="Antonin V."/>
            <person name="Barry K.W."/>
            <person name="Bougher N.L."/>
            <person name="Buchanan P."/>
            <person name="Buyck B."/>
            <person name="Bense V."/>
            <person name="Catcheside P."/>
            <person name="Chovatia M."/>
            <person name="Cooper J."/>
            <person name="Damon W."/>
            <person name="Desjardin D."/>
            <person name="Finy P."/>
            <person name="Geml J."/>
            <person name="Haridas S."/>
            <person name="Hughes K."/>
            <person name="Justo A."/>
            <person name="Karasinski D."/>
            <person name="Kautmanova I."/>
            <person name="Kiss B."/>
            <person name="Kocsube S."/>
            <person name="Kotiranta H."/>
            <person name="LaButti K.M."/>
            <person name="Lechner B.E."/>
            <person name="Liimatainen K."/>
            <person name="Lipzen A."/>
            <person name="Lukacs Z."/>
            <person name="Mihaltcheva S."/>
            <person name="Morgado L.N."/>
            <person name="Niskanen T."/>
            <person name="Noordeloos M.E."/>
            <person name="Ohm R.A."/>
            <person name="Ortiz-Santana B."/>
            <person name="Ovrebo C."/>
            <person name="Racz N."/>
            <person name="Riley R."/>
            <person name="Savchenko A."/>
            <person name="Shiryaev A."/>
            <person name="Soop K."/>
            <person name="Spirin V."/>
            <person name="Szebenyi C."/>
            <person name="Tomsovsky M."/>
            <person name="Tulloss R.E."/>
            <person name="Uehling J."/>
            <person name="Grigoriev I.V."/>
            <person name="Vagvolgyi C."/>
            <person name="Papp T."/>
            <person name="Martin F.M."/>
            <person name="Miettinen O."/>
            <person name="Hibbett D.S."/>
            <person name="Nagy L.G."/>
        </authorList>
    </citation>
    <scope>NUCLEOTIDE SEQUENCE [LARGE SCALE GENOMIC DNA]</scope>
    <source>
        <strain evidence="3 4">CBS 121175</strain>
    </source>
</reference>
<keyword evidence="1" id="KW-0732">Signal</keyword>
<dbReference type="SUPFAM" id="SSF51695">
    <property type="entry name" value="PLC-like phosphodiesterases"/>
    <property type="match status" value="1"/>
</dbReference>
<evidence type="ECO:0000259" key="2">
    <source>
        <dbReference type="SMART" id="SM00148"/>
    </source>
</evidence>
<keyword evidence="4" id="KW-1185">Reference proteome</keyword>
<sequence length="415" mass="46547">MFFLFLLASSTYLFLSATSTFASWQQGGFPATHSDRRDPGMQATLTGLQDAALQEILRRGAPILGTNDHCPTSSPTCDWMARFPDDTRLVHMNLPGTHDAATGSYSDAVRAGLLRYTGEIPPSRAYKCQERTLLQMLNDGIRVFDMRYAYNPGNDTIGFWHSRALLAPTTTLSDVLYGFYAWLDQHPTETVLMSFNHEGGTGTPRDEKIERMIFETFSKASSEDPNHFLKTKYWSQTRGELTMLGESRGKLVFLQRFLYEYLKPVPSDDRLVGIQLGPNRWTDNGQNIELVYNDATGATAYIQDYYGVTPADGTVTHNSLISTKFDVLTTHLERAINTHPDQLFINFASAAYIRNSAGEIVIDPKTYALGNEPNVPGINQRLLPWLRERKGRRLGIIMFDFYDAVPGLIEAAIGI</sequence>
<dbReference type="InterPro" id="IPR051057">
    <property type="entry name" value="PI-PLC_domain"/>
</dbReference>
<dbReference type="PROSITE" id="PS50007">
    <property type="entry name" value="PIPLC_X_DOMAIN"/>
    <property type="match status" value="1"/>
</dbReference>
<protein>
    <submittedName>
        <fullName evidence="3">PLC-like phosphodiesterase</fullName>
    </submittedName>
</protein>
<name>A0A5C3KHC2_COPMA</name>
<organism evidence="3 4">
    <name type="scientific">Coprinopsis marcescibilis</name>
    <name type="common">Agaric fungus</name>
    <name type="synonym">Psathyrella marcescibilis</name>
    <dbReference type="NCBI Taxonomy" id="230819"/>
    <lineage>
        <taxon>Eukaryota</taxon>
        <taxon>Fungi</taxon>
        <taxon>Dikarya</taxon>
        <taxon>Basidiomycota</taxon>
        <taxon>Agaricomycotina</taxon>
        <taxon>Agaricomycetes</taxon>
        <taxon>Agaricomycetidae</taxon>
        <taxon>Agaricales</taxon>
        <taxon>Agaricineae</taxon>
        <taxon>Psathyrellaceae</taxon>
        <taxon>Coprinopsis</taxon>
    </lineage>
</organism>
<dbReference type="GO" id="GO:0006629">
    <property type="term" value="P:lipid metabolic process"/>
    <property type="evidence" value="ECO:0007669"/>
    <property type="project" value="InterPro"/>
</dbReference>
<dbReference type="InterPro" id="IPR000909">
    <property type="entry name" value="PLipase_C_PInositol-sp_X_dom"/>
</dbReference>